<evidence type="ECO:0000313" key="3">
    <source>
        <dbReference type="RefSeq" id="XP_035824851.1"/>
    </source>
</evidence>
<evidence type="ECO:0000313" key="2">
    <source>
        <dbReference type="Proteomes" id="UP000694888"/>
    </source>
</evidence>
<sequence length="180" mass="19928">MSKNTVKESRSETATGNLSGFSGSSSDVQHQERVDEITQANRRIKARDVREMLGISVGSSQCIIQDVLGYRKVCARWVPHMLSPELRLYRSQVSDELLARYNDEGDAFLSCIVTGDETWLKEYLKGKCYADGDEVQKMCVAGSVENHMNFSPTACDNLFDVGGSALTKKATMLKSKGTIM</sequence>
<gene>
    <name evidence="3" type="primary">LOC118477447</name>
</gene>
<dbReference type="RefSeq" id="XP_035824851.1">
    <property type="nucleotide sequence ID" value="XM_035968958.1"/>
</dbReference>
<reference evidence="3" key="1">
    <citation type="submission" date="2025-08" db="UniProtKB">
        <authorList>
            <consortium name="RefSeq"/>
        </authorList>
    </citation>
    <scope>IDENTIFICATION</scope>
</reference>
<organism evidence="2 3">
    <name type="scientific">Aplysia californica</name>
    <name type="common">California sea hare</name>
    <dbReference type="NCBI Taxonomy" id="6500"/>
    <lineage>
        <taxon>Eukaryota</taxon>
        <taxon>Metazoa</taxon>
        <taxon>Spiralia</taxon>
        <taxon>Lophotrochozoa</taxon>
        <taxon>Mollusca</taxon>
        <taxon>Gastropoda</taxon>
        <taxon>Heterobranchia</taxon>
        <taxon>Euthyneura</taxon>
        <taxon>Tectipleura</taxon>
        <taxon>Aplysiida</taxon>
        <taxon>Aplysioidea</taxon>
        <taxon>Aplysiidae</taxon>
        <taxon>Aplysia</taxon>
    </lineage>
</organism>
<name>A0ABM1VR09_APLCA</name>
<dbReference type="GeneID" id="118477447"/>
<feature type="compositionally biased region" description="Polar residues" evidence="1">
    <location>
        <begin position="12"/>
        <end position="28"/>
    </location>
</feature>
<dbReference type="Proteomes" id="UP000694888">
    <property type="component" value="Unplaced"/>
</dbReference>
<feature type="compositionally biased region" description="Basic and acidic residues" evidence="1">
    <location>
        <begin position="1"/>
        <end position="11"/>
    </location>
</feature>
<dbReference type="PANTHER" id="PTHR46060">
    <property type="entry name" value="MARINER MOS1 TRANSPOSASE-LIKE PROTEIN"/>
    <property type="match status" value="1"/>
</dbReference>
<keyword evidence="2" id="KW-1185">Reference proteome</keyword>
<accession>A0ABM1VR09</accession>
<protein>
    <submittedName>
        <fullName evidence="3">Uncharacterized protein LOC118477447</fullName>
    </submittedName>
</protein>
<proteinExistence type="predicted"/>
<dbReference type="InterPro" id="IPR052709">
    <property type="entry name" value="Transposase-MT_Hybrid"/>
</dbReference>
<feature type="region of interest" description="Disordered" evidence="1">
    <location>
        <begin position="1"/>
        <end position="32"/>
    </location>
</feature>
<evidence type="ECO:0000256" key="1">
    <source>
        <dbReference type="SAM" id="MobiDB-lite"/>
    </source>
</evidence>
<dbReference type="PANTHER" id="PTHR46060:SF1">
    <property type="entry name" value="MARINER MOS1 TRANSPOSASE-LIKE PROTEIN"/>
    <property type="match status" value="1"/>
</dbReference>